<evidence type="ECO:0000313" key="10">
    <source>
        <dbReference type="EMBL" id="MEV5507851.1"/>
    </source>
</evidence>
<gene>
    <name evidence="10" type="ORF">AB0L16_15440</name>
</gene>
<feature type="region of interest" description="Disordered" evidence="8">
    <location>
        <begin position="172"/>
        <end position="447"/>
    </location>
</feature>
<evidence type="ECO:0000256" key="6">
    <source>
        <dbReference type="ARBA" id="ARBA00023316"/>
    </source>
</evidence>
<name>A0ABV3JY91_STRON</name>
<evidence type="ECO:0000256" key="3">
    <source>
        <dbReference type="ARBA" id="ARBA00022801"/>
    </source>
</evidence>
<evidence type="ECO:0000256" key="8">
    <source>
        <dbReference type="SAM" id="MobiDB-lite"/>
    </source>
</evidence>
<dbReference type="GO" id="GO:0004180">
    <property type="term" value="F:carboxypeptidase activity"/>
    <property type="evidence" value="ECO:0007669"/>
    <property type="project" value="UniProtKB-KW"/>
</dbReference>
<sequence>MRTFGTPGRDMRPVPSYDAGIEEASVAGESPDKSEQRKSSGEAAGGERDPRLGVFRETGVDGPRNDQGTTAAGKAGSAGSAGSAGEARTAVATRGADTDGASGADDVDGAGDASGAGAAADVSGKDAGAAADADAGANSAKDERGSGGAPSGKAGVPAGGDARLKAAVAAWVASAEEEAPAGDEGSSSGARSSSGAGESGDRAASGDRPAAKPQRAADDGAAGSGDQPTAVFAAPVKPAAKDGADAGSSGNAAAPKAADRPTAVFGAVAANGSGKAGFGTAKSVADKPGADEPEAGKPRWAASAEKPAAAGADQPTAVIGKAEVDAAKDAAGKGAGQAAGKGTASADQPTELIKAPVVEPERKSQFVPLKTDDAPAKPAAPAKPSLAKPAAPKPAGGTDAGSAAKPAVPVSVAPPAPAAPPAAGPNGERPAPLDLLAQLTNTPPPPETPVRTVVRRVKIWTPIAALLAIVFCVVQAFRPLPDARLKLDKAAEFTFGGEKFQMKWPEEGQSAAKVVGVGSLGTFGDQTPTPTASMAKAMTAYVILRDHPLKMKKANGQDAPEPGEMISVDAKAEQEGKAEGESTVHVKAGQKYSEYDMLQMLLIPSGNNIARLLARWDAQSEDAFAQKMNAAAKELGMKNTNYTDPSGLNKTTVSTAADQVRLAEPLIKNPVIRTITTKPNAQIGDIRLENSISDLLLKHTGVLGIKTGSSSAAGGTLMWVARKRFGDQEVLIVGATMAQHFKGLDPDALNSLKKVKDVSYPQMTAVQNALEQATVVKQGQVVGYLDDQLGGKVPVVATKEVKAVGWGGMKARFSLHAIKGKALPHSAKAGTVVGELEIGTGEDAVKVPVALQKAATEPGFGAKLTRLG</sequence>
<comment type="similarity">
    <text evidence="1 7">Belongs to the peptidase S11 family.</text>
</comment>
<feature type="region of interest" description="Disordered" evidence="8">
    <location>
        <begin position="1"/>
        <end position="159"/>
    </location>
</feature>
<dbReference type="SUPFAM" id="SSF56601">
    <property type="entry name" value="beta-lactamase/transpeptidase-like"/>
    <property type="match status" value="1"/>
</dbReference>
<evidence type="ECO:0000256" key="2">
    <source>
        <dbReference type="ARBA" id="ARBA00022729"/>
    </source>
</evidence>
<feature type="compositionally biased region" description="Basic and acidic residues" evidence="8">
    <location>
        <begin position="359"/>
        <end position="375"/>
    </location>
</feature>
<evidence type="ECO:0000259" key="9">
    <source>
        <dbReference type="Pfam" id="PF00768"/>
    </source>
</evidence>
<dbReference type="InterPro" id="IPR018044">
    <property type="entry name" value="Peptidase_S11"/>
</dbReference>
<comment type="caution">
    <text evidence="10">The sequence shown here is derived from an EMBL/GenBank/DDBJ whole genome shotgun (WGS) entry which is preliminary data.</text>
</comment>
<feature type="compositionally biased region" description="Low complexity" evidence="8">
    <location>
        <begin position="68"/>
        <end position="90"/>
    </location>
</feature>
<dbReference type="InterPro" id="IPR001967">
    <property type="entry name" value="Peptidase_S11_N"/>
</dbReference>
<feature type="compositionally biased region" description="Low complexity" evidence="8">
    <location>
        <begin position="376"/>
        <end position="411"/>
    </location>
</feature>
<feature type="compositionally biased region" description="Pro residues" evidence="8">
    <location>
        <begin position="412"/>
        <end position="423"/>
    </location>
</feature>
<feature type="compositionally biased region" description="Low complexity" evidence="8">
    <location>
        <begin position="301"/>
        <end position="312"/>
    </location>
</feature>
<evidence type="ECO:0000256" key="7">
    <source>
        <dbReference type="RuleBase" id="RU004016"/>
    </source>
</evidence>
<keyword evidence="3" id="KW-0378">Hydrolase</keyword>
<keyword evidence="4" id="KW-0133">Cell shape</keyword>
<feature type="compositionally biased region" description="Low complexity" evidence="8">
    <location>
        <begin position="245"/>
        <end position="263"/>
    </location>
</feature>
<feature type="compositionally biased region" description="Basic and acidic residues" evidence="8">
    <location>
        <begin position="284"/>
        <end position="297"/>
    </location>
</feature>
<feature type="domain" description="Peptidase S11 D-alanyl-D-alanine carboxypeptidase A N-terminal" evidence="9">
    <location>
        <begin position="528"/>
        <end position="723"/>
    </location>
</feature>
<dbReference type="PANTHER" id="PTHR21581:SF33">
    <property type="entry name" value="D-ALANYL-D-ALANINE CARBOXYPEPTIDASE DACB"/>
    <property type="match status" value="1"/>
</dbReference>
<proteinExistence type="inferred from homology"/>
<organism evidence="10 11">
    <name type="scientific">Streptomyces orinoci</name>
    <name type="common">Streptoverticillium orinoci</name>
    <dbReference type="NCBI Taxonomy" id="67339"/>
    <lineage>
        <taxon>Bacteria</taxon>
        <taxon>Bacillati</taxon>
        <taxon>Actinomycetota</taxon>
        <taxon>Actinomycetes</taxon>
        <taxon>Kitasatosporales</taxon>
        <taxon>Streptomycetaceae</taxon>
        <taxon>Streptomyces</taxon>
    </lineage>
</organism>
<dbReference type="Gene3D" id="3.40.710.10">
    <property type="entry name" value="DD-peptidase/beta-lactamase superfamily"/>
    <property type="match status" value="1"/>
</dbReference>
<reference evidence="10 11" key="1">
    <citation type="submission" date="2024-06" db="EMBL/GenBank/DDBJ databases">
        <title>The Natural Products Discovery Center: Release of the First 8490 Sequenced Strains for Exploring Actinobacteria Biosynthetic Diversity.</title>
        <authorList>
            <person name="Kalkreuter E."/>
            <person name="Kautsar S.A."/>
            <person name="Yang D."/>
            <person name="Bader C.D."/>
            <person name="Teijaro C.N."/>
            <person name="Fluegel L."/>
            <person name="Davis C.M."/>
            <person name="Simpson J.R."/>
            <person name="Lauterbach L."/>
            <person name="Steele A.D."/>
            <person name="Gui C."/>
            <person name="Meng S."/>
            <person name="Li G."/>
            <person name="Viehrig K."/>
            <person name="Ye F."/>
            <person name="Su P."/>
            <person name="Kiefer A.F."/>
            <person name="Nichols A."/>
            <person name="Cepeda A.J."/>
            <person name="Yan W."/>
            <person name="Fan B."/>
            <person name="Jiang Y."/>
            <person name="Adhikari A."/>
            <person name="Zheng C.-J."/>
            <person name="Schuster L."/>
            <person name="Cowan T.M."/>
            <person name="Smanski M.J."/>
            <person name="Chevrette M.G."/>
            <person name="De Carvalho L.P.S."/>
            <person name="Shen B."/>
        </authorList>
    </citation>
    <scope>NUCLEOTIDE SEQUENCE [LARGE SCALE GENOMIC DNA]</scope>
    <source>
        <strain evidence="10 11">NPDC052347</strain>
    </source>
</reference>
<dbReference type="Pfam" id="PF00768">
    <property type="entry name" value="Peptidase_S11"/>
    <property type="match status" value="1"/>
</dbReference>
<evidence type="ECO:0000256" key="4">
    <source>
        <dbReference type="ARBA" id="ARBA00022960"/>
    </source>
</evidence>
<accession>A0ABV3JY91</accession>
<dbReference type="Proteomes" id="UP001552594">
    <property type="component" value="Unassembled WGS sequence"/>
</dbReference>
<feature type="compositionally biased region" description="Low complexity" evidence="8">
    <location>
        <begin position="219"/>
        <end position="238"/>
    </location>
</feature>
<dbReference type="RefSeq" id="WP_241561307.1">
    <property type="nucleotide sequence ID" value="NZ_JBFAUK010000010.1"/>
</dbReference>
<dbReference type="EMBL" id="JBFAUK010000010">
    <property type="protein sequence ID" value="MEV5507851.1"/>
    <property type="molecule type" value="Genomic_DNA"/>
</dbReference>
<keyword evidence="5" id="KW-0573">Peptidoglycan synthesis</keyword>
<evidence type="ECO:0000256" key="1">
    <source>
        <dbReference type="ARBA" id="ARBA00007164"/>
    </source>
</evidence>
<keyword evidence="11" id="KW-1185">Reference proteome</keyword>
<dbReference type="PRINTS" id="PR00725">
    <property type="entry name" value="DADACBPTASE1"/>
</dbReference>
<evidence type="ECO:0000313" key="11">
    <source>
        <dbReference type="Proteomes" id="UP001552594"/>
    </source>
</evidence>
<keyword evidence="10" id="KW-0645">Protease</keyword>
<protein>
    <submittedName>
        <fullName evidence="10">D-alanyl-D-alanine carboxypeptidase</fullName>
    </submittedName>
</protein>
<keyword evidence="2" id="KW-0732">Signal</keyword>
<keyword evidence="10" id="KW-0121">Carboxypeptidase</keyword>
<feature type="compositionally biased region" description="Basic and acidic residues" evidence="8">
    <location>
        <begin position="322"/>
        <end position="331"/>
    </location>
</feature>
<feature type="compositionally biased region" description="Basic and acidic residues" evidence="8">
    <location>
        <begin position="30"/>
        <end position="51"/>
    </location>
</feature>
<feature type="compositionally biased region" description="Low complexity" evidence="8">
    <location>
        <begin position="182"/>
        <end position="196"/>
    </location>
</feature>
<dbReference type="PANTHER" id="PTHR21581">
    <property type="entry name" value="D-ALANYL-D-ALANINE CARBOXYPEPTIDASE"/>
    <property type="match status" value="1"/>
</dbReference>
<evidence type="ECO:0000256" key="5">
    <source>
        <dbReference type="ARBA" id="ARBA00022984"/>
    </source>
</evidence>
<feature type="compositionally biased region" description="Low complexity" evidence="8">
    <location>
        <begin position="98"/>
        <end position="139"/>
    </location>
</feature>
<dbReference type="InterPro" id="IPR012338">
    <property type="entry name" value="Beta-lactam/transpept-like"/>
</dbReference>
<keyword evidence="6" id="KW-0961">Cell wall biogenesis/degradation</keyword>